<evidence type="ECO:0000256" key="5">
    <source>
        <dbReference type="ARBA" id="ARBA00022741"/>
    </source>
</evidence>
<dbReference type="PROSITE" id="PS50011">
    <property type="entry name" value="PROTEIN_KINASE_DOM"/>
    <property type="match status" value="1"/>
</dbReference>
<dbReference type="SUPFAM" id="SSF56112">
    <property type="entry name" value="Protein kinase-like (PK-like)"/>
    <property type="match status" value="1"/>
</dbReference>
<dbReference type="FunFam" id="3.30.200.20:FF:000124">
    <property type="entry name" value="Cyclin-dependent kinase 4"/>
    <property type="match status" value="1"/>
</dbReference>
<dbReference type="Gene3D" id="1.10.510.10">
    <property type="entry name" value="Transferase(Phosphotransferase) domain 1"/>
    <property type="match status" value="1"/>
</dbReference>
<dbReference type="GO" id="GO:0010468">
    <property type="term" value="P:regulation of gene expression"/>
    <property type="evidence" value="ECO:0007669"/>
    <property type="project" value="TreeGrafter"/>
</dbReference>
<feature type="compositionally biased region" description="Polar residues" evidence="12">
    <location>
        <begin position="300"/>
        <end position="316"/>
    </location>
</feature>
<evidence type="ECO:0000256" key="12">
    <source>
        <dbReference type="SAM" id="MobiDB-lite"/>
    </source>
</evidence>
<evidence type="ECO:0000256" key="9">
    <source>
        <dbReference type="ARBA" id="ARBA00048367"/>
    </source>
</evidence>
<keyword evidence="4" id="KW-0808">Transferase</keyword>
<dbReference type="Proteomes" id="UP001515480">
    <property type="component" value="Unassembled WGS sequence"/>
</dbReference>
<dbReference type="AlphaFoldDB" id="A0AB34IT34"/>
<evidence type="ECO:0000256" key="7">
    <source>
        <dbReference type="ARBA" id="ARBA00022840"/>
    </source>
</evidence>
<evidence type="ECO:0000256" key="2">
    <source>
        <dbReference type="ARBA" id="ARBA00012425"/>
    </source>
</evidence>
<dbReference type="GO" id="GO:0007165">
    <property type="term" value="P:signal transduction"/>
    <property type="evidence" value="ECO:0007669"/>
    <property type="project" value="TreeGrafter"/>
</dbReference>
<dbReference type="GO" id="GO:0005524">
    <property type="term" value="F:ATP binding"/>
    <property type="evidence" value="ECO:0007669"/>
    <property type="project" value="UniProtKB-UniRule"/>
</dbReference>
<dbReference type="Pfam" id="PF00069">
    <property type="entry name" value="Pkinase"/>
    <property type="match status" value="1"/>
</dbReference>
<evidence type="ECO:0000313" key="15">
    <source>
        <dbReference type="Proteomes" id="UP001515480"/>
    </source>
</evidence>
<feature type="compositionally biased region" description="Low complexity" evidence="12">
    <location>
        <begin position="317"/>
        <end position="328"/>
    </location>
</feature>
<dbReference type="PANTHER" id="PTHR24056">
    <property type="entry name" value="CELL DIVISION PROTEIN KINASE"/>
    <property type="match status" value="1"/>
</dbReference>
<accession>A0AB34IT34</accession>
<protein>
    <recommendedName>
        <fullName evidence="2">cyclin-dependent kinase</fullName>
        <ecNumber evidence="2">2.7.11.22</ecNumber>
    </recommendedName>
</protein>
<comment type="caution">
    <text evidence="14">The sequence shown here is derived from an EMBL/GenBank/DDBJ whole genome shotgun (WGS) entry which is preliminary data.</text>
</comment>
<comment type="similarity">
    <text evidence="1">Belongs to the protein kinase superfamily. CMGC Ser/Thr protein kinase family. CDC2/CDKX subfamily.</text>
</comment>
<dbReference type="GO" id="GO:0000082">
    <property type="term" value="P:G1/S transition of mitotic cell cycle"/>
    <property type="evidence" value="ECO:0007669"/>
    <property type="project" value="TreeGrafter"/>
</dbReference>
<dbReference type="GO" id="GO:0004693">
    <property type="term" value="F:cyclin-dependent protein serine/threonine kinase activity"/>
    <property type="evidence" value="ECO:0007669"/>
    <property type="project" value="UniProtKB-EC"/>
</dbReference>
<keyword evidence="3 11" id="KW-0723">Serine/threonine-protein kinase</keyword>
<evidence type="ECO:0000256" key="1">
    <source>
        <dbReference type="ARBA" id="ARBA00006485"/>
    </source>
</evidence>
<dbReference type="InterPro" id="IPR000719">
    <property type="entry name" value="Prot_kinase_dom"/>
</dbReference>
<comment type="catalytic activity">
    <reaction evidence="9">
        <text>L-seryl-[protein] + ATP = O-phospho-L-seryl-[protein] + ADP + H(+)</text>
        <dbReference type="Rhea" id="RHEA:17989"/>
        <dbReference type="Rhea" id="RHEA-COMP:9863"/>
        <dbReference type="Rhea" id="RHEA-COMP:11604"/>
        <dbReference type="ChEBI" id="CHEBI:15378"/>
        <dbReference type="ChEBI" id="CHEBI:29999"/>
        <dbReference type="ChEBI" id="CHEBI:30616"/>
        <dbReference type="ChEBI" id="CHEBI:83421"/>
        <dbReference type="ChEBI" id="CHEBI:456216"/>
        <dbReference type="EC" id="2.7.11.22"/>
    </reaction>
</comment>
<dbReference type="EMBL" id="JBGBPQ010000020">
    <property type="protein sequence ID" value="KAL1504368.1"/>
    <property type="molecule type" value="Genomic_DNA"/>
</dbReference>
<evidence type="ECO:0000256" key="6">
    <source>
        <dbReference type="ARBA" id="ARBA00022777"/>
    </source>
</evidence>
<proteinExistence type="inferred from homology"/>
<dbReference type="FunFam" id="1.10.510.10:FF:000574">
    <property type="entry name" value="Cell division related protein kinase 2"/>
    <property type="match status" value="1"/>
</dbReference>
<keyword evidence="6" id="KW-0418">Kinase</keyword>
<keyword evidence="7 10" id="KW-0067">ATP-binding</keyword>
<dbReference type="GO" id="GO:0010389">
    <property type="term" value="P:regulation of G2/M transition of mitotic cell cycle"/>
    <property type="evidence" value="ECO:0007669"/>
    <property type="project" value="TreeGrafter"/>
</dbReference>
<feature type="binding site" evidence="10">
    <location>
        <position position="40"/>
    </location>
    <ligand>
        <name>ATP</name>
        <dbReference type="ChEBI" id="CHEBI:30616"/>
    </ligand>
</feature>
<evidence type="ECO:0000256" key="4">
    <source>
        <dbReference type="ARBA" id="ARBA00022679"/>
    </source>
</evidence>
<name>A0AB34IT34_PRYPA</name>
<dbReference type="GO" id="GO:0000307">
    <property type="term" value="C:cyclin-dependent protein kinase holoenzyme complex"/>
    <property type="evidence" value="ECO:0007669"/>
    <property type="project" value="TreeGrafter"/>
</dbReference>
<feature type="region of interest" description="Disordered" evidence="12">
    <location>
        <begin position="300"/>
        <end position="362"/>
    </location>
</feature>
<dbReference type="InterPro" id="IPR017441">
    <property type="entry name" value="Protein_kinase_ATP_BS"/>
</dbReference>
<dbReference type="SMART" id="SM00220">
    <property type="entry name" value="S_TKc"/>
    <property type="match status" value="1"/>
</dbReference>
<evidence type="ECO:0000313" key="14">
    <source>
        <dbReference type="EMBL" id="KAL1504368.1"/>
    </source>
</evidence>
<dbReference type="CDD" id="cd07829">
    <property type="entry name" value="STKc_CDK_like"/>
    <property type="match status" value="1"/>
</dbReference>
<dbReference type="GO" id="GO:0005737">
    <property type="term" value="C:cytoplasm"/>
    <property type="evidence" value="ECO:0007669"/>
    <property type="project" value="TreeGrafter"/>
</dbReference>
<evidence type="ECO:0000256" key="3">
    <source>
        <dbReference type="ARBA" id="ARBA00022527"/>
    </source>
</evidence>
<evidence type="ECO:0000256" key="11">
    <source>
        <dbReference type="RuleBase" id="RU000304"/>
    </source>
</evidence>
<dbReference type="PROSITE" id="PS00107">
    <property type="entry name" value="PROTEIN_KINASE_ATP"/>
    <property type="match status" value="1"/>
</dbReference>
<dbReference type="GO" id="GO:0005634">
    <property type="term" value="C:nucleus"/>
    <property type="evidence" value="ECO:0007669"/>
    <property type="project" value="TreeGrafter"/>
</dbReference>
<dbReference type="InterPro" id="IPR011009">
    <property type="entry name" value="Kinase-like_dom_sf"/>
</dbReference>
<keyword evidence="15" id="KW-1185">Reference proteome</keyword>
<dbReference type="Gene3D" id="3.30.200.20">
    <property type="entry name" value="Phosphorylase Kinase, domain 1"/>
    <property type="match status" value="1"/>
</dbReference>
<dbReference type="InterPro" id="IPR008271">
    <property type="entry name" value="Ser/Thr_kinase_AS"/>
</dbReference>
<dbReference type="InterPro" id="IPR050108">
    <property type="entry name" value="CDK"/>
</dbReference>
<dbReference type="PROSITE" id="PS00108">
    <property type="entry name" value="PROTEIN_KINASE_ST"/>
    <property type="match status" value="1"/>
</dbReference>
<dbReference type="EC" id="2.7.11.22" evidence="2"/>
<keyword evidence="5 10" id="KW-0547">Nucleotide-binding</keyword>
<feature type="domain" description="Protein kinase" evidence="13">
    <location>
        <begin position="5"/>
        <end position="294"/>
    </location>
</feature>
<dbReference type="GO" id="GO:0030332">
    <property type="term" value="F:cyclin binding"/>
    <property type="evidence" value="ECO:0007669"/>
    <property type="project" value="TreeGrafter"/>
</dbReference>
<evidence type="ECO:0000256" key="10">
    <source>
        <dbReference type="PROSITE-ProRule" id="PRU10141"/>
    </source>
</evidence>
<comment type="catalytic activity">
    <reaction evidence="8">
        <text>L-threonyl-[protein] + ATP = O-phospho-L-threonyl-[protein] + ADP + H(+)</text>
        <dbReference type="Rhea" id="RHEA:46608"/>
        <dbReference type="Rhea" id="RHEA-COMP:11060"/>
        <dbReference type="Rhea" id="RHEA-COMP:11605"/>
        <dbReference type="ChEBI" id="CHEBI:15378"/>
        <dbReference type="ChEBI" id="CHEBI:30013"/>
        <dbReference type="ChEBI" id="CHEBI:30616"/>
        <dbReference type="ChEBI" id="CHEBI:61977"/>
        <dbReference type="ChEBI" id="CHEBI:456216"/>
        <dbReference type="EC" id="2.7.11.22"/>
    </reaction>
</comment>
<sequence>MKAKYEVLSMLGEGAYGVVYKAKDNAPDRLVGGPQFVAMKKVRMDEYQKGLSPTMLREVGVLRRLQHENIVRLVNVIRDSPNLWLVFDHMDYDLKQYMDVHYPHGMPDEQIKACVQQILKGVAFCHSHLVWHRDLKPQNVLIDERNGQVKLADFGLARPFQASQKVFTNEVVTLWYRAPEILLGQKKYTAAVDMWSIGCIFAELVTHKPLFPGDSEINELLKIFQCLGTPSPDDWPGVRTMPRYLDVYERWTATDLKSVLPRMHDNAVRLLARMLVLWPDNRLEAREALQDEYFVSMREQSPGLTSSEDNHASASSTPTDLVPVPTTPEAKGEGTEQGDSDPQTVRSHKLRRLEQNGASTGM</sequence>
<organism evidence="14 15">
    <name type="scientific">Prymnesium parvum</name>
    <name type="common">Toxic golden alga</name>
    <dbReference type="NCBI Taxonomy" id="97485"/>
    <lineage>
        <taxon>Eukaryota</taxon>
        <taxon>Haptista</taxon>
        <taxon>Haptophyta</taxon>
        <taxon>Prymnesiophyceae</taxon>
        <taxon>Prymnesiales</taxon>
        <taxon>Prymnesiaceae</taxon>
        <taxon>Prymnesium</taxon>
    </lineage>
</organism>
<reference evidence="14 15" key="1">
    <citation type="journal article" date="2024" name="Science">
        <title>Giant polyketide synthase enzymes in the biosynthesis of giant marine polyether toxins.</title>
        <authorList>
            <person name="Fallon T.R."/>
            <person name="Shende V.V."/>
            <person name="Wierzbicki I.H."/>
            <person name="Pendleton A.L."/>
            <person name="Watervoot N.F."/>
            <person name="Auber R.P."/>
            <person name="Gonzalez D.J."/>
            <person name="Wisecaver J.H."/>
            <person name="Moore B.S."/>
        </authorList>
    </citation>
    <scope>NUCLEOTIDE SEQUENCE [LARGE SCALE GENOMIC DNA]</scope>
    <source>
        <strain evidence="14 15">12B1</strain>
    </source>
</reference>
<evidence type="ECO:0000259" key="13">
    <source>
        <dbReference type="PROSITE" id="PS50011"/>
    </source>
</evidence>
<evidence type="ECO:0000256" key="8">
    <source>
        <dbReference type="ARBA" id="ARBA00047811"/>
    </source>
</evidence>
<dbReference type="PANTHER" id="PTHR24056:SF254">
    <property type="entry name" value="CYCLIN-DEPENDENT KINASE 2"/>
    <property type="match status" value="1"/>
</dbReference>
<gene>
    <name evidence="14" type="ORF">AB1Y20_010774</name>
</gene>